<dbReference type="InterPro" id="IPR050739">
    <property type="entry name" value="MFP"/>
</dbReference>
<dbReference type="PANTHER" id="PTHR30386:SF27">
    <property type="entry name" value="MEMBRANE FUSION PROTEIN (MFP) FAMILY PROTEIN"/>
    <property type="match status" value="1"/>
</dbReference>
<feature type="coiled-coil region" evidence="1">
    <location>
        <begin position="148"/>
        <end position="175"/>
    </location>
</feature>
<dbReference type="OrthoDB" id="9760528at2"/>
<dbReference type="EMBL" id="BMIP01000002">
    <property type="protein sequence ID" value="GGD62394.1"/>
    <property type="molecule type" value="Genomic_DNA"/>
</dbReference>
<accession>A0A917DRQ9</accession>
<dbReference type="RefSeq" id="WP_082922530.1">
    <property type="nucleotide sequence ID" value="NZ_BMIP01000002.1"/>
</dbReference>
<protein>
    <submittedName>
        <fullName evidence="3">RND transporter</fullName>
    </submittedName>
</protein>
<reference evidence="3" key="2">
    <citation type="submission" date="2020-09" db="EMBL/GenBank/DDBJ databases">
        <authorList>
            <person name="Sun Q."/>
            <person name="Zhou Y."/>
        </authorList>
    </citation>
    <scope>NUCLEOTIDE SEQUENCE</scope>
    <source>
        <strain evidence="3">CGMCC 1.15360</strain>
    </source>
</reference>
<dbReference type="Gene3D" id="2.40.30.170">
    <property type="match status" value="1"/>
</dbReference>
<reference evidence="3" key="1">
    <citation type="journal article" date="2014" name="Int. J. Syst. Evol. Microbiol.">
        <title>Complete genome sequence of Corynebacterium casei LMG S-19264T (=DSM 44701T), isolated from a smear-ripened cheese.</title>
        <authorList>
            <consortium name="US DOE Joint Genome Institute (JGI-PGF)"/>
            <person name="Walter F."/>
            <person name="Albersmeier A."/>
            <person name="Kalinowski J."/>
            <person name="Ruckert C."/>
        </authorList>
    </citation>
    <scope>NUCLEOTIDE SEQUENCE</scope>
    <source>
        <strain evidence="3">CGMCC 1.15360</strain>
    </source>
</reference>
<dbReference type="Gene3D" id="1.10.287.470">
    <property type="entry name" value="Helix hairpin bin"/>
    <property type="match status" value="1"/>
</dbReference>
<proteinExistence type="predicted"/>
<comment type="caution">
    <text evidence="3">The sequence shown here is derived from an EMBL/GenBank/DDBJ whole genome shotgun (WGS) entry which is preliminary data.</text>
</comment>
<dbReference type="SUPFAM" id="SSF111369">
    <property type="entry name" value="HlyD-like secretion proteins"/>
    <property type="match status" value="1"/>
</dbReference>
<dbReference type="AlphaFoldDB" id="A0A917DRQ9"/>
<evidence type="ECO:0000313" key="3">
    <source>
        <dbReference type="EMBL" id="GGD62394.1"/>
    </source>
</evidence>
<keyword evidence="2" id="KW-0812">Transmembrane</keyword>
<name>A0A917DRQ9_9SPHN</name>
<dbReference type="Proteomes" id="UP000612349">
    <property type="component" value="Unassembled WGS sequence"/>
</dbReference>
<keyword evidence="4" id="KW-1185">Reference proteome</keyword>
<dbReference type="PANTHER" id="PTHR30386">
    <property type="entry name" value="MEMBRANE FUSION SUBUNIT OF EMRAB-TOLC MULTIDRUG EFFLUX PUMP"/>
    <property type="match status" value="1"/>
</dbReference>
<evidence type="ECO:0000313" key="4">
    <source>
        <dbReference type="Proteomes" id="UP000612349"/>
    </source>
</evidence>
<evidence type="ECO:0000256" key="2">
    <source>
        <dbReference type="SAM" id="Phobius"/>
    </source>
</evidence>
<gene>
    <name evidence="3" type="ORF">GCM10010990_09770</name>
</gene>
<sequence>MPNRPENIAHFTSYAALSPPRVTIVLAWLIGIGFALSIALLFVPWVQTAQGLGKVVSLDPDDRPRQVSSLIDGRVERFFVRDGERVKQGDPIARVVDVDPNLLSRLNAERSQLEAEIAAIRQARQVAMIDVERTRQLFAEGLASRREYEQAQIRISEADATLAEARAGINRIETEINRRSAQVAVAPRDGRVQQVNGAAGGQLISAGTVLAVVAPDQVDRAVEIYIDARDVPVIDQGSPVRLEFEGFPAIQFSGWPNLVYGVYDGRVRTIDPVAQTNGQFRVIVEPVPGAQRPWPEARFVRQGSNVVGWVRGETVTVGFEIWRQLNDFPLQYDRTGSTALTDGASAESSS</sequence>
<feature type="transmembrane region" description="Helical" evidence="2">
    <location>
        <begin position="25"/>
        <end position="46"/>
    </location>
</feature>
<dbReference type="Gene3D" id="2.40.50.100">
    <property type="match status" value="1"/>
</dbReference>
<evidence type="ECO:0000256" key="1">
    <source>
        <dbReference type="SAM" id="Coils"/>
    </source>
</evidence>
<keyword evidence="2" id="KW-1133">Transmembrane helix</keyword>
<keyword evidence="1" id="KW-0175">Coiled coil</keyword>
<organism evidence="3 4">
    <name type="scientific">Croceicoccus mobilis</name>
    <dbReference type="NCBI Taxonomy" id="1703339"/>
    <lineage>
        <taxon>Bacteria</taxon>
        <taxon>Pseudomonadati</taxon>
        <taxon>Pseudomonadota</taxon>
        <taxon>Alphaproteobacteria</taxon>
        <taxon>Sphingomonadales</taxon>
        <taxon>Erythrobacteraceae</taxon>
        <taxon>Croceicoccus</taxon>
    </lineage>
</organism>
<keyword evidence="2" id="KW-0472">Membrane</keyword>